<accession>A0ABW8T054</accession>
<comment type="caution">
    <text evidence="1">The sequence shown here is derived from an EMBL/GenBank/DDBJ whole genome shotgun (WGS) entry which is preliminary data.</text>
</comment>
<evidence type="ECO:0000313" key="1">
    <source>
        <dbReference type="EMBL" id="MFL0245701.1"/>
    </source>
</evidence>
<name>A0ABW8T054_9CLOT</name>
<dbReference type="RefSeq" id="WP_406768154.1">
    <property type="nucleotide sequence ID" value="NZ_JBJHZZ010000001.1"/>
</dbReference>
<reference evidence="1 2" key="1">
    <citation type="submission" date="2024-11" db="EMBL/GenBank/DDBJ databases">
        <authorList>
            <person name="Heng Y.C."/>
            <person name="Lim A.C.H."/>
            <person name="Lee J.K.Y."/>
            <person name="Kittelmann S."/>
        </authorList>
    </citation>
    <scope>NUCLEOTIDE SEQUENCE [LARGE SCALE GENOMIC DNA]</scope>
    <source>
        <strain evidence="1 2">WILCCON 0185</strain>
    </source>
</reference>
<keyword evidence="2" id="KW-1185">Reference proteome</keyword>
<gene>
    <name evidence="1" type="ORF">ACJDUG_01760</name>
</gene>
<dbReference type="EMBL" id="JBJHZZ010000001">
    <property type="protein sequence ID" value="MFL0245701.1"/>
    <property type="molecule type" value="Genomic_DNA"/>
</dbReference>
<sequence>MSKIVSSKVQEFINENLNDEFFKNNIPSQVSAYSIIDITTTVDGMDEEIYRNLPKEKKLEIKAENKVAEEEEDIDKLYNLLRKGLNPSTVNIITIKLMKHEKVIIPRLLENIKKSANESFVEAAARIFIKSENNYSKEVCEILPAIKYPYTQAVFCYILGKIGSEEHIETLYNYFNIFKRNYVNETYFEGPLVGLYEMKRRYEFSK</sequence>
<protein>
    <submittedName>
        <fullName evidence="1">Uncharacterized protein</fullName>
    </submittedName>
</protein>
<dbReference type="Proteomes" id="UP001623591">
    <property type="component" value="Unassembled WGS sequence"/>
</dbReference>
<organism evidence="1 2">
    <name type="scientific">Candidatus Clostridium stratigraminis</name>
    <dbReference type="NCBI Taxonomy" id="3381661"/>
    <lineage>
        <taxon>Bacteria</taxon>
        <taxon>Bacillati</taxon>
        <taxon>Bacillota</taxon>
        <taxon>Clostridia</taxon>
        <taxon>Eubacteriales</taxon>
        <taxon>Clostridiaceae</taxon>
        <taxon>Clostridium</taxon>
    </lineage>
</organism>
<evidence type="ECO:0000313" key="2">
    <source>
        <dbReference type="Proteomes" id="UP001623591"/>
    </source>
</evidence>
<proteinExistence type="predicted"/>